<name>A0A9Q3EN84_9BASI</name>
<comment type="caution">
    <text evidence="2">The sequence shown here is derived from an EMBL/GenBank/DDBJ whole genome shotgun (WGS) entry which is preliminary data.</text>
</comment>
<reference evidence="2" key="1">
    <citation type="submission" date="2021-03" db="EMBL/GenBank/DDBJ databases">
        <title>Draft genome sequence of rust myrtle Austropuccinia psidii MF-1, a brazilian biotype.</title>
        <authorList>
            <person name="Quecine M.C."/>
            <person name="Pachon D.M.R."/>
            <person name="Bonatelli M.L."/>
            <person name="Correr F.H."/>
            <person name="Franceschini L.M."/>
            <person name="Leite T.F."/>
            <person name="Margarido G.R.A."/>
            <person name="Almeida C.A."/>
            <person name="Ferrarezi J.A."/>
            <person name="Labate C.A."/>
        </authorList>
    </citation>
    <scope>NUCLEOTIDE SEQUENCE</scope>
    <source>
        <strain evidence="2">MF-1</strain>
    </source>
</reference>
<dbReference type="EMBL" id="AVOT02031746">
    <property type="protein sequence ID" value="MBW0525346.1"/>
    <property type="molecule type" value="Genomic_DNA"/>
</dbReference>
<feature type="domain" description="Chromo" evidence="1">
    <location>
        <begin position="24"/>
        <end position="74"/>
    </location>
</feature>
<gene>
    <name evidence="2" type="ORF">O181_065061</name>
</gene>
<dbReference type="InterPro" id="IPR000953">
    <property type="entry name" value="Chromo/chromo_shadow_dom"/>
</dbReference>
<dbReference type="PROSITE" id="PS50013">
    <property type="entry name" value="CHROMO_2"/>
    <property type="match status" value="1"/>
</dbReference>
<dbReference type="Proteomes" id="UP000765509">
    <property type="component" value="Unassembled WGS sequence"/>
</dbReference>
<dbReference type="Gene3D" id="2.40.50.40">
    <property type="match status" value="1"/>
</dbReference>
<evidence type="ECO:0000259" key="1">
    <source>
        <dbReference type="PROSITE" id="PS50013"/>
    </source>
</evidence>
<organism evidence="2 3">
    <name type="scientific">Austropuccinia psidii MF-1</name>
    <dbReference type="NCBI Taxonomy" id="1389203"/>
    <lineage>
        <taxon>Eukaryota</taxon>
        <taxon>Fungi</taxon>
        <taxon>Dikarya</taxon>
        <taxon>Basidiomycota</taxon>
        <taxon>Pucciniomycotina</taxon>
        <taxon>Pucciniomycetes</taxon>
        <taxon>Pucciniales</taxon>
        <taxon>Sphaerophragmiaceae</taxon>
        <taxon>Austropuccinia</taxon>
    </lineage>
</organism>
<dbReference type="OrthoDB" id="3364639at2759"/>
<protein>
    <recommendedName>
        <fullName evidence="1">Chromo domain-containing protein</fullName>
    </recommendedName>
</protein>
<dbReference type="AlphaFoldDB" id="A0A9Q3EN84"/>
<evidence type="ECO:0000313" key="3">
    <source>
        <dbReference type="Proteomes" id="UP000765509"/>
    </source>
</evidence>
<sequence length="88" mass="10480">MIWLSSNWHQEPRLQNIIEEEEELEVSQIMDSKLKRGKLWYLVEWKGFSQDPERSTGQPTQSLNNFLEPVRDFHYLYPDMPGPNSSRA</sequence>
<evidence type="ECO:0000313" key="2">
    <source>
        <dbReference type="EMBL" id="MBW0525346.1"/>
    </source>
</evidence>
<keyword evidence="3" id="KW-1185">Reference proteome</keyword>
<dbReference type="SUPFAM" id="SSF54160">
    <property type="entry name" value="Chromo domain-like"/>
    <property type="match status" value="1"/>
</dbReference>
<dbReference type="GO" id="GO:0006338">
    <property type="term" value="P:chromatin remodeling"/>
    <property type="evidence" value="ECO:0007669"/>
    <property type="project" value="UniProtKB-ARBA"/>
</dbReference>
<proteinExistence type="predicted"/>
<dbReference type="InterPro" id="IPR016197">
    <property type="entry name" value="Chromo-like_dom_sf"/>
</dbReference>
<accession>A0A9Q3EN84</accession>